<dbReference type="InterPro" id="IPR005670">
    <property type="entry name" value="PstB-like"/>
</dbReference>
<keyword evidence="4" id="KW-1278">Translocase</keyword>
<dbReference type="STRING" id="33903.AQJ43_33650"/>
<dbReference type="GO" id="GO:0005524">
    <property type="term" value="F:ATP binding"/>
    <property type="evidence" value="ECO:0007669"/>
    <property type="project" value="UniProtKB-KW"/>
</dbReference>
<dbReference type="Pfam" id="PF00005">
    <property type="entry name" value="ABC_tran"/>
    <property type="match status" value="1"/>
</dbReference>
<dbReference type="PANTHER" id="PTHR43423:SF1">
    <property type="entry name" value="ABC TRANSPORTER I FAMILY MEMBER 17"/>
    <property type="match status" value="1"/>
</dbReference>
<dbReference type="GO" id="GO:0005315">
    <property type="term" value="F:phosphate transmembrane transporter activity"/>
    <property type="evidence" value="ECO:0007669"/>
    <property type="project" value="InterPro"/>
</dbReference>
<evidence type="ECO:0000313" key="7">
    <source>
        <dbReference type="Proteomes" id="UP000299211"/>
    </source>
</evidence>
<dbReference type="InterPro" id="IPR017871">
    <property type="entry name" value="ABC_transporter-like_CS"/>
</dbReference>
<dbReference type="InterPro" id="IPR003593">
    <property type="entry name" value="AAA+_ATPase"/>
</dbReference>
<organism evidence="6 7">
    <name type="scientific">Streptomyces avermitilis</name>
    <dbReference type="NCBI Taxonomy" id="33903"/>
    <lineage>
        <taxon>Bacteria</taxon>
        <taxon>Bacillati</taxon>
        <taxon>Actinomycetota</taxon>
        <taxon>Actinomycetes</taxon>
        <taxon>Kitasatosporales</taxon>
        <taxon>Streptomycetaceae</taxon>
        <taxon>Streptomyces</taxon>
    </lineage>
</organism>
<evidence type="ECO:0000313" key="6">
    <source>
        <dbReference type="EMBL" id="GDY75765.1"/>
    </source>
</evidence>
<gene>
    <name evidence="6" type="primary">pstB</name>
    <name evidence="6" type="ORF">SAV31267_052500</name>
</gene>
<reference evidence="6 7" key="1">
    <citation type="submission" date="2019-04" db="EMBL/GenBank/DDBJ databases">
        <title>Draft genome sequences of Streptomyces avermitilis ATCC 31267.</title>
        <authorList>
            <person name="Komaki H."/>
            <person name="Tamura T."/>
            <person name="Hosoyama A."/>
        </authorList>
    </citation>
    <scope>NUCLEOTIDE SEQUENCE [LARGE SCALE GENOMIC DNA]</scope>
    <source>
        <strain evidence="6 7">ATCC 31267</strain>
    </source>
</reference>
<dbReference type="Gene3D" id="3.40.50.300">
    <property type="entry name" value="P-loop containing nucleotide triphosphate hydrolases"/>
    <property type="match status" value="1"/>
</dbReference>
<dbReference type="Proteomes" id="UP000299211">
    <property type="component" value="Unassembled WGS sequence"/>
</dbReference>
<comment type="caution">
    <text evidence="6">The sequence shown here is derived from an EMBL/GenBank/DDBJ whole genome shotgun (WGS) entry which is preliminary data.</text>
</comment>
<protein>
    <submittedName>
        <fullName evidence="6">Phosphate import ATP-binding protein PstB</fullName>
    </submittedName>
</protein>
<dbReference type="AlphaFoldDB" id="A0A4D4MWE0"/>
<dbReference type="GO" id="GO:0016020">
    <property type="term" value="C:membrane"/>
    <property type="evidence" value="ECO:0007669"/>
    <property type="project" value="InterPro"/>
</dbReference>
<dbReference type="GO" id="GO:0016887">
    <property type="term" value="F:ATP hydrolysis activity"/>
    <property type="evidence" value="ECO:0007669"/>
    <property type="project" value="InterPro"/>
</dbReference>
<evidence type="ECO:0000259" key="5">
    <source>
        <dbReference type="PROSITE" id="PS50893"/>
    </source>
</evidence>
<dbReference type="NCBIfam" id="TIGR00972">
    <property type="entry name" value="3a0107s01c2"/>
    <property type="match status" value="1"/>
</dbReference>
<evidence type="ECO:0000256" key="2">
    <source>
        <dbReference type="ARBA" id="ARBA00022741"/>
    </source>
</evidence>
<dbReference type="CDD" id="cd03260">
    <property type="entry name" value="ABC_PstB_phosphate_transporter"/>
    <property type="match status" value="1"/>
</dbReference>
<evidence type="ECO:0000256" key="4">
    <source>
        <dbReference type="ARBA" id="ARBA00022967"/>
    </source>
</evidence>
<accession>A0A4D4MWE0</accession>
<dbReference type="SMART" id="SM00382">
    <property type="entry name" value="AAA"/>
    <property type="match status" value="1"/>
</dbReference>
<dbReference type="SUPFAM" id="SSF52540">
    <property type="entry name" value="P-loop containing nucleoside triphosphate hydrolases"/>
    <property type="match status" value="1"/>
</dbReference>
<keyword evidence="3 6" id="KW-0067">ATP-binding</keyword>
<dbReference type="InterPro" id="IPR003439">
    <property type="entry name" value="ABC_transporter-like_ATP-bd"/>
</dbReference>
<dbReference type="PROSITE" id="PS50893">
    <property type="entry name" value="ABC_TRANSPORTER_2"/>
    <property type="match status" value="1"/>
</dbReference>
<dbReference type="GO" id="GO:0035435">
    <property type="term" value="P:phosphate ion transmembrane transport"/>
    <property type="evidence" value="ECO:0007669"/>
    <property type="project" value="InterPro"/>
</dbReference>
<name>A0A4D4MWE0_STRAX</name>
<evidence type="ECO:0000256" key="1">
    <source>
        <dbReference type="ARBA" id="ARBA00022448"/>
    </source>
</evidence>
<dbReference type="InterPro" id="IPR027417">
    <property type="entry name" value="P-loop_NTPase"/>
</dbReference>
<dbReference type="PANTHER" id="PTHR43423">
    <property type="entry name" value="ABC TRANSPORTER I FAMILY MEMBER 17"/>
    <property type="match status" value="1"/>
</dbReference>
<sequence>MSGSAAWRAADAANQRPEFSKEAVIHMAKRIDVSGLTAYYGSHKAIEDISMTVEPRSVTAFIGPSGCGKSTFLRTLNRMHEVTPGGRVEGKVLLDDEDLYGQGIDPVSVRREVGMVFQRPNPFPTMSIFDNVAAGLRLNGSYKKSELSEIVEKSLKGANLWNEVKDRLNKPGSGLSGGQQQRLCIARAIAVEPNVLLMDEPCSALDPISTLAIEDLIGELKERFTIVIVTHNMQQAARVSDRTAFFNLAAVGQPGRLIEVDETERIFSNPSVQATEDYISGRFG</sequence>
<proteinExistence type="predicted"/>
<dbReference type="PROSITE" id="PS00211">
    <property type="entry name" value="ABC_TRANSPORTER_1"/>
    <property type="match status" value="1"/>
</dbReference>
<keyword evidence="2" id="KW-0547">Nucleotide-binding</keyword>
<dbReference type="EMBL" id="BJHY01000001">
    <property type="protein sequence ID" value="GDY75765.1"/>
    <property type="molecule type" value="Genomic_DNA"/>
</dbReference>
<evidence type="ECO:0000256" key="3">
    <source>
        <dbReference type="ARBA" id="ARBA00022840"/>
    </source>
</evidence>
<keyword evidence="1" id="KW-0813">Transport</keyword>
<feature type="domain" description="ABC transporter" evidence="5">
    <location>
        <begin position="31"/>
        <end position="273"/>
    </location>
</feature>